<keyword evidence="9" id="KW-1185">Reference proteome</keyword>
<organism evidence="8 9">
    <name type="scientific">Saccharospirillum salsuginis</name>
    <dbReference type="NCBI Taxonomy" id="418750"/>
    <lineage>
        <taxon>Bacteria</taxon>
        <taxon>Pseudomonadati</taxon>
        <taxon>Pseudomonadota</taxon>
        <taxon>Gammaproteobacteria</taxon>
        <taxon>Oceanospirillales</taxon>
        <taxon>Saccharospirillaceae</taxon>
        <taxon>Saccharospirillum</taxon>
    </lineage>
</organism>
<dbReference type="NCBIfam" id="TIGR01068">
    <property type="entry name" value="thioredoxin"/>
    <property type="match status" value="1"/>
</dbReference>
<dbReference type="InterPro" id="IPR017937">
    <property type="entry name" value="Thioredoxin_CS"/>
</dbReference>
<dbReference type="RefSeq" id="WP_189606825.1">
    <property type="nucleotide sequence ID" value="NZ_BMXR01000001.1"/>
</dbReference>
<dbReference type="PROSITE" id="PS00194">
    <property type="entry name" value="THIOREDOXIN_1"/>
    <property type="match status" value="1"/>
</dbReference>
<dbReference type="SUPFAM" id="SSF52833">
    <property type="entry name" value="Thioredoxin-like"/>
    <property type="match status" value="1"/>
</dbReference>
<reference evidence="8" key="1">
    <citation type="journal article" date="2014" name="Int. J. Syst. Evol. Microbiol.">
        <title>Complete genome sequence of Corynebacterium casei LMG S-19264T (=DSM 44701T), isolated from a smear-ripened cheese.</title>
        <authorList>
            <consortium name="US DOE Joint Genome Institute (JGI-PGF)"/>
            <person name="Walter F."/>
            <person name="Albersmeier A."/>
            <person name="Kalinowski J."/>
            <person name="Ruckert C."/>
        </authorList>
    </citation>
    <scope>NUCLEOTIDE SEQUENCE</scope>
    <source>
        <strain evidence="8">KCTC 22169</strain>
    </source>
</reference>
<evidence type="ECO:0000256" key="5">
    <source>
        <dbReference type="ARBA" id="ARBA00023284"/>
    </source>
</evidence>
<evidence type="ECO:0000256" key="1">
    <source>
        <dbReference type="ARBA" id="ARBA00008987"/>
    </source>
</evidence>
<comment type="caution">
    <text evidence="8">The sequence shown here is derived from an EMBL/GenBank/DDBJ whole genome shotgun (WGS) entry which is preliminary data.</text>
</comment>
<dbReference type="PRINTS" id="PR00421">
    <property type="entry name" value="THIOREDOXIN"/>
</dbReference>
<protein>
    <recommendedName>
        <fullName evidence="6">Thioredoxin</fullName>
    </recommendedName>
</protein>
<evidence type="ECO:0000256" key="4">
    <source>
        <dbReference type="ARBA" id="ARBA00023157"/>
    </source>
</evidence>
<comment type="similarity">
    <text evidence="1">Belongs to the thioredoxin family.</text>
</comment>
<dbReference type="InterPro" id="IPR013766">
    <property type="entry name" value="Thioredoxin_domain"/>
</dbReference>
<evidence type="ECO:0000313" key="8">
    <source>
        <dbReference type="EMBL" id="GGX40600.1"/>
    </source>
</evidence>
<dbReference type="FunFam" id="3.40.30.10:FF:000001">
    <property type="entry name" value="Thioredoxin"/>
    <property type="match status" value="1"/>
</dbReference>
<keyword evidence="3" id="KW-0249">Electron transport</keyword>
<dbReference type="PANTHER" id="PTHR45663:SF11">
    <property type="entry name" value="GEO12009P1"/>
    <property type="match status" value="1"/>
</dbReference>
<reference evidence="8" key="2">
    <citation type="submission" date="2020-09" db="EMBL/GenBank/DDBJ databases">
        <authorList>
            <person name="Sun Q."/>
            <person name="Kim S."/>
        </authorList>
    </citation>
    <scope>NUCLEOTIDE SEQUENCE</scope>
    <source>
        <strain evidence="8">KCTC 22169</strain>
    </source>
</reference>
<dbReference type="EMBL" id="BMXR01000001">
    <property type="protein sequence ID" value="GGX40600.1"/>
    <property type="molecule type" value="Genomic_DNA"/>
</dbReference>
<dbReference type="CDD" id="cd02956">
    <property type="entry name" value="ybbN"/>
    <property type="match status" value="1"/>
</dbReference>
<dbReference type="InterPro" id="IPR011990">
    <property type="entry name" value="TPR-like_helical_dom_sf"/>
</dbReference>
<keyword evidence="5" id="KW-0676">Redox-active center</keyword>
<dbReference type="GO" id="GO:0015035">
    <property type="term" value="F:protein-disulfide reductase activity"/>
    <property type="evidence" value="ECO:0007669"/>
    <property type="project" value="UniProtKB-UniRule"/>
</dbReference>
<dbReference type="Gene3D" id="3.40.30.10">
    <property type="entry name" value="Glutaredoxin"/>
    <property type="match status" value="1"/>
</dbReference>
<dbReference type="InterPro" id="IPR036249">
    <property type="entry name" value="Thioredoxin-like_sf"/>
</dbReference>
<dbReference type="PROSITE" id="PS51352">
    <property type="entry name" value="THIOREDOXIN_2"/>
    <property type="match status" value="1"/>
</dbReference>
<evidence type="ECO:0000313" key="9">
    <source>
        <dbReference type="Proteomes" id="UP000626148"/>
    </source>
</evidence>
<proteinExistence type="inferred from homology"/>
<dbReference type="PANTHER" id="PTHR45663">
    <property type="entry name" value="GEO12009P1"/>
    <property type="match status" value="1"/>
</dbReference>
<name>A0A918K0P4_9GAMM</name>
<dbReference type="Gene3D" id="1.25.40.10">
    <property type="entry name" value="Tetratricopeptide repeat domain"/>
    <property type="match status" value="2"/>
</dbReference>
<dbReference type="GO" id="GO:0006950">
    <property type="term" value="P:response to stress"/>
    <property type="evidence" value="ECO:0007669"/>
    <property type="project" value="UniProtKB-ARBA"/>
</dbReference>
<dbReference type="SUPFAM" id="SSF48452">
    <property type="entry name" value="TPR-like"/>
    <property type="match status" value="1"/>
</dbReference>
<accession>A0A918K0P4</accession>
<sequence length="288" mass="32684">MTQQAANVITVTEQNFQQVMVEESRTRLVVMDFWADWCAPCKALMPVLEKLAAEYPDQLLLAKVNADEQQNIVAQFGVRSLPTVAFIQNGQPVDAFMGAEPESAIRERLEKYLPKPWDALMQEAIALKADGDLEGALPLMREAYKLSHEDTQIAFMLADLYISMNRATEAEAILDNMTMTQQTEPEYKELRSRLQLVSQAAETPEIQELQAKLESDPDNLETAFELALQYSQVNRYEEALETLVGILRKDRNFRDGEAKKTFLDVINSLGKGDPIAARFQRQLFTLLY</sequence>
<feature type="domain" description="Thioredoxin" evidence="7">
    <location>
        <begin position="1"/>
        <end position="114"/>
    </location>
</feature>
<gene>
    <name evidence="8" type="ORF">GCM10007392_04200</name>
</gene>
<dbReference type="Pfam" id="PF00085">
    <property type="entry name" value="Thioredoxin"/>
    <property type="match status" value="1"/>
</dbReference>
<dbReference type="Proteomes" id="UP000626148">
    <property type="component" value="Unassembled WGS sequence"/>
</dbReference>
<evidence type="ECO:0000256" key="2">
    <source>
        <dbReference type="ARBA" id="ARBA00022448"/>
    </source>
</evidence>
<dbReference type="GO" id="GO:0005737">
    <property type="term" value="C:cytoplasm"/>
    <property type="evidence" value="ECO:0007669"/>
    <property type="project" value="TreeGrafter"/>
</dbReference>
<keyword evidence="4" id="KW-1015">Disulfide bond</keyword>
<dbReference type="AlphaFoldDB" id="A0A918K0P4"/>
<dbReference type="InterPro" id="IPR005746">
    <property type="entry name" value="Thioredoxin"/>
</dbReference>
<evidence type="ECO:0000256" key="3">
    <source>
        <dbReference type="ARBA" id="ARBA00022982"/>
    </source>
</evidence>
<keyword evidence="2" id="KW-0813">Transport</keyword>
<evidence type="ECO:0000256" key="6">
    <source>
        <dbReference type="NCBIfam" id="TIGR01068"/>
    </source>
</evidence>
<evidence type="ECO:0000259" key="7">
    <source>
        <dbReference type="PROSITE" id="PS51352"/>
    </source>
</evidence>
<dbReference type="Pfam" id="PF14561">
    <property type="entry name" value="TPR_20"/>
    <property type="match status" value="1"/>
</dbReference>
<dbReference type="Pfam" id="PF14559">
    <property type="entry name" value="TPR_19"/>
    <property type="match status" value="1"/>
</dbReference>